<protein>
    <submittedName>
        <fullName evidence="2">Uncharacterized protein</fullName>
    </submittedName>
</protein>
<comment type="caution">
    <text evidence="2">The sequence shown here is derived from an EMBL/GenBank/DDBJ whole genome shotgun (WGS) entry which is preliminary data.</text>
</comment>
<evidence type="ECO:0000256" key="1">
    <source>
        <dbReference type="SAM" id="MobiDB-lite"/>
    </source>
</evidence>
<keyword evidence="3" id="KW-1185">Reference proteome</keyword>
<dbReference type="AlphaFoldDB" id="A0A444UYK0"/>
<organism evidence="2 3">
    <name type="scientific">Acipenser ruthenus</name>
    <name type="common">Sterlet sturgeon</name>
    <dbReference type="NCBI Taxonomy" id="7906"/>
    <lineage>
        <taxon>Eukaryota</taxon>
        <taxon>Metazoa</taxon>
        <taxon>Chordata</taxon>
        <taxon>Craniata</taxon>
        <taxon>Vertebrata</taxon>
        <taxon>Euteleostomi</taxon>
        <taxon>Actinopterygii</taxon>
        <taxon>Chondrostei</taxon>
        <taxon>Acipenseriformes</taxon>
        <taxon>Acipenseridae</taxon>
        <taxon>Acipenser</taxon>
    </lineage>
</organism>
<evidence type="ECO:0000313" key="3">
    <source>
        <dbReference type="Proteomes" id="UP000289886"/>
    </source>
</evidence>
<dbReference type="PANTHER" id="PTHR46880:SF5">
    <property type="entry name" value="DUF4371 DOMAIN-CONTAINING PROTEIN"/>
    <property type="match status" value="1"/>
</dbReference>
<gene>
    <name evidence="2" type="ORF">EOD39_19279</name>
</gene>
<feature type="region of interest" description="Disordered" evidence="1">
    <location>
        <begin position="1"/>
        <end position="20"/>
    </location>
</feature>
<dbReference type="PANTHER" id="PTHR46880">
    <property type="entry name" value="RAS-ASSOCIATING DOMAIN-CONTAINING PROTEIN"/>
    <property type="match status" value="1"/>
</dbReference>
<sequence>MGNTPEFPAEKVKRPRHKKKQLDYESNDLATLDPEQQFRVQCFNTLVDTALQSVEHRFEQLQEHCGYFSILYDIHNVRDLDKDELRNCERGFSTMKRVKTPWRNHLKQETLDNLIMISIEGANPESFDFNAACDSWAGMSKRRLHVTT</sequence>
<accession>A0A444UYK0</accession>
<dbReference type="Proteomes" id="UP000289886">
    <property type="component" value="Unassembled WGS sequence"/>
</dbReference>
<evidence type="ECO:0000313" key="2">
    <source>
        <dbReference type="EMBL" id="RXM93255.1"/>
    </source>
</evidence>
<dbReference type="EMBL" id="SCEB01004917">
    <property type="protein sequence ID" value="RXM93255.1"/>
    <property type="molecule type" value="Genomic_DNA"/>
</dbReference>
<reference evidence="2 3" key="1">
    <citation type="submission" date="2019-01" db="EMBL/GenBank/DDBJ databases">
        <title>Draft Genome and Complete Hox-Cluster Characterization of the Sterlet Sturgeon (Acipenser ruthenus).</title>
        <authorList>
            <person name="Wei Q."/>
        </authorList>
    </citation>
    <scope>NUCLEOTIDE SEQUENCE [LARGE SCALE GENOMIC DNA]</scope>
    <source>
        <strain evidence="2">WHYD16114868_AA</strain>
        <tissue evidence="2">Blood</tissue>
    </source>
</reference>
<name>A0A444UYK0_ACIRT</name>
<proteinExistence type="predicted"/>